<reference evidence="2" key="1">
    <citation type="journal article" date="2019" name="Int. J. Syst. Evol. Microbiol.">
        <title>The Global Catalogue of Microorganisms (GCM) 10K type strain sequencing project: providing services to taxonomists for standard genome sequencing and annotation.</title>
        <authorList>
            <consortium name="The Broad Institute Genomics Platform"/>
            <consortium name="The Broad Institute Genome Sequencing Center for Infectious Disease"/>
            <person name="Wu L."/>
            <person name="Ma J."/>
        </authorList>
    </citation>
    <scope>NUCLEOTIDE SEQUENCE [LARGE SCALE GENOMIC DNA]</scope>
    <source>
        <strain evidence="2">CCUG 53762</strain>
    </source>
</reference>
<dbReference type="EMBL" id="JBHUDG010000018">
    <property type="protein sequence ID" value="MFD1630549.1"/>
    <property type="molecule type" value="Genomic_DNA"/>
</dbReference>
<dbReference type="RefSeq" id="WP_379662926.1">
    <property type="nucleotide sequence ID" value="NZ_JBHUDG010000018.1"/>
</dbReference>
<gene>
    <name evidence="1" type="ORF">ACFSAH_11710</name>
</gene>
<accession>A0ABW4IEZ5</accession>
<proteinExistence type="predicted"/>
<sequence length="77" mass="8891">MENALSSSELELINQFDKQLLSVLSKDLESFRDRKQEYVADYYSFAIFDNDLKESLKSEIQKLRNLDLSTAKLLGAI</sequence>
<keyword evidence="2" id="KW-1185">Reference proteome</keyword>
<protein>
    <submittedName>
        <fullName evidence="1">Uncharacterized protein</fullName>
    </submittedName>
</protein>
<comment type="caution">
    <text evidence="1">The sequence shown here is derived from an EMBL/GenBank/DDBJ whole genome shotgun (WGS) entry which is preliminary data.</text>
</comment>
<evidence type="ECO:0000313" key="1">
    <source>
        <dbReference type="EMBL" id="MFD1630549.1"/>
    </source>
</evidence>
<organism evidence="1 2">
    <name type="scientific">Pseudopedobacter beijingensis</name>
    <dbReference type="NCBI Taxonomy" id="1207056"/>
    <lineage>
        <taxon>Bacteria</taxon>
        <taxon>Pseudomonadati</taxon>
        <taxon>Bacteroidota</taxon>
        <taxon>Sphingobacteriia</taxon>
        <taxon>Sphingobacteriales</taxon>
        <taxon>Sphingobacteriaceae</taxon>
        <taxon>Pseudopedobacter</taxon>
    </lineage>
</organism>
<dbReference type="Proteomes" id="UP001597118">
    <property type="component" value="Unassembled WGS sequence"/>
</dbReference>
<evidence type="ECO:0000313" key="2">
    <source>
        <dbReference type="Proteomes" id="UP001597118"/>
    </source>
</evidence>
<name>A0ABW4IEZ5_9SPHI</name>